<dbReference type="PRINTS" id="PR00455">
    <property type="entry name" value="HTHTETR"/>
</dbReference>
<feature type="DNA-binding region" description="H-T-H motif" evidence="4">
    <location>
        <begin position="28"/>
        <end position="47"/>
    </location>
</feature>
<dbReference type="EMBL" id="SIRE01000019">
    <property type="protein sequence ID" value="TBL74594.1"/>
    <property type="molecule type" value="Genomic_DNA"/>
</dbReference>
<proteinExistence type="predicted"/>
<reference evidence="6 7" key="1">
    <citation type="submission" date="2019-02" db="EMBL/GenBank/DDBJ databases">
        <title>Paenibacillus sp. nov., isolated from surface-sterilized tissue of Thalictrum simplex L.</title>
        <authorList>
            <person name="Tuo L."/>
        </authorList>
    </citation>
    <scope>NUCLEOTIDE SEQUENCE [LARGE SCALE GENOMIC DNA]</scope>
    <source>
        <strain evidence="6 7">N2SHLJ1</strain>
    </source>
</reference>
<dbReference type="SUPFAM" id="SSF48498">
    <property type="entry name" value="Tetracyclin repressor-like, C-terminal domain"/>
    <property type="match status" value="1"/>
</dbReference>
<dbReference type="Pfam" id="PF16925">
    <property type="entry name" value="TetR_C_13"/>
    <property type="match status" value="1"/>
</dbReference>
<evidence type="ECO:0000256" key="3">
    <source>
        <dbReference type="ARBA" id="ARBA00023163"/>
    </source>
</evidence>
<sequence length="202" mass="21974">MKKGDKTREHIIMKSAELFNRQGYAGSSLNDIIDAAGIKKGGIYRHFNSKDEIALEAYNYAAGIVGSKLNEAIAKEDSAAGRLLAFFRVYENVVDNPPFTGGCPLQNTAVESDDTHPALRERAQQGLANTLNIMKAIIQEGVRSGEFKESLDADALATFTLSLMEGGIMLSKLEGSNRHMQMNIASFSSYLRHICTNAPAGE</sequence>
<keyword evidence="2 4" id="KW-0238">DNA-binding</keyword>
<dbReference type="OrthoDB" id="9814200at2"/>
<feature type="domain" description="HTH tetR-type" evidence="5">
    <location>
        <begin position="5"/>
        <end position="65"/>
    </location>
</feature>
<keyword evidence="7" id="KW-1185">Reference proteome</keyword>
<evidence type="ECO:0000256" key="1">
    <source>
        <dbReference type="ARBA" id="ARBA00023015"/>
    </source>
</evidence>
<dbReference type="InterPro" id="IPR001647">
    <property type="entry name" value="HTH_TetR"/>
</dbReference>
<name>A0A4Q9DJR5_9BACL</name>
<dbReference type="Pfam" id="PF00440">
    <property type="entry name" value="TetR_N"/>
    <property type="match status" value="1"/>
</dbReference>
<protein>
    <submittedName>
        <fullName evidence="6">TetR/AcrR family transcriptional regulator</fullName>
    </submittedName>
</protein>
<accession>A0A4Q9DJR5</accession>
<evidence type="ECO:0000259" key="5">
    <source>
        <dbReference type="PROSITE" id="PS50977"/>
    </source>
</evidence>
<keyword evidence="1" id="KW-0805">Transcription regulation</keyword>
<dbReference type="PROSITE" id="PS50977">
    <property type="entry name" value="HTH_TETR_2"/>
    <property type="match status" value="1"/>
</dbReference>
<gene>
    <name evidence="6" type="ORF">EYB31_25060</name>
</gene>
<dbReference type="InterPro" id="IPR009057">
    <property type="entry name" value="Homeodomain-like_sf"/>
</dbReference>
<dbReference type="PANTHER" id="PTHR47506:SF3">
    <property type="entry name" value="HTH-TYPE TRANSCRIPTIONAL REGULATOR LMRA"/>
    <property type="match status" value="1"/>
</dbReference>
<evidence type="ECO:0000313" key="6">
    <source>
        <dbReference type="EMBL" id="TBL74594.1"/>
    </source>
</evidence>
<dbReference type="RefSeq" id="WP_131016178.1">
    <property type="nucleotide sequence ID" value="NZ_SIRE01000019.1"/>
</dbReference>
<dbReference type="Gene3D" id="1.10.357.10">
    <property type="entry name" value="Tetracycline Repressor, domain 2"/>
    <property type="match status" value="1"/>
</dbReference>
<dbReference type="GO" id="GO:0003677">
    <property type="term" value="F:DNA binding"/>
    <property type="evidence" value="ECO:0007669"/>
    <property type="project" value="UniProtKB-UniRule"/>
</dbReference>
<dbReference type="InterPro" id="IPR011075">
    <property type="entry name" value="TetR_C"/>
</dbReference>
<comment type="caution">
    <text evidence="6">The sequence shown here is derived from an EMBL/GenBank/DDBJ whole genome shotgun (WGS) entry which is preliminary data.</text>
</comment>
<dbReference type="SUPFAM" id="SSF46689">
    <property type="entry name" value="Homeodomain-like"/>
    <property type="match status" value="1"/>
</dbReference>
<evidence type="ECO:0000256" key="2">
    <source>
        <dbReference type="ARBA" id="ARBA00023125"/>
    </source>
</evidence>
<dbReference type="AlphaFoldDB" id="A0A4Q9DJR5"/>
<dbReference type="InterPro" id="IPR036271">
    <property type="entry name" value="Tet_transcr_reg_TetR-rel_C_sf"/>
</dbReference>
<dbReference type="Proteomes" id="UP000293142">
    <property type="component" value="Unassembled WGS sequence"/>
</dbReference>
<evidence type="ECO:0000256" key="4">
    <source>
        <dbReference type="PROSITE-ProRule" id="PRU00335"/>
    </source>
</evidence>
<organism evidence="6 7">
    <name type="scientific">Paenibacillus thalictri</name>
    <dbReference type="NCBI Taxonomy" id="2527873"/>
    <lineage>
        <taxon>Bacteria</taxon>
        <taxon>Bacillati</taxon>
        <taxon>Bacillota</taxon>
        <taxon>Bacilli</taxon>
        <taxon>Bacillales</taxon>
        <taxon>Paenibacillaceae</taxon>
        <taxon>Paenibacillus</taxon>
    </lineage>
</organism>
<dbReference type="PANTHER" id="PTHR47506">
    <property type="entry name" value="TRANSCRIPTIONAL REGULATORY PROTEIN"/>
    <property type="match status" value="1"/>
</dbReference>
<keyword evidence="3" id="KW-0804">Transcription</keyword>
<evidence type="ECO:0000313" key="7">
    <source>
        <dbReference type="Proteomes" id="UP000293142"/>
    </source>
</evidence>